<keyword evidence="9" id="KW-0472">Membrane</keyword>
<keyword evidence="8 11" id="KW-0496">Mitochondrion</keyword>
<name>A0A6G1HXF2_9PEZI</name>
<keyword evidence="7 11" id="KW-0406">Ion transport</keyword>
<proteinExistence type="inferred from homology"/>
<evidence type="ECO:0000256" key="8">
    <source>
        <dbReference type="ARBA" id="ARBA00023128"/>
    </source>
</evidence>
<keyword evidence="14" id="KW-1185">Reference proteome</keyword>
<organism evidence="13 14">
    <name type="scientific">Trichodelitschia bisporula</name>
    <dbReference type="NCBI Taxonomy" id="703511"/>
    <lineage>
        <taxon>Eukaryota</taxon>
        <taxon>Fungi</taxon>
        <taxon>Dikarya</taxon>
        <taxon>Ascomycota</taxon>
        <taxon>Pezizomycotina</taxon>
        <taxon>Dothideomycetes</taxon>
        <taxon>Dothideomycetes incertae sedis</taxon>
        <taxon>Phaeotrichales</taxon>
        <taxon>Phaeotrichaceae</taxon>
        <taxon>Trichodelitschia</taxon>
    </lineage>
</organism>
<evidence type="ECO:0000256" key="6">
    <source>
        <dbReference type="ARBA" id="ARBA00022792"/>
    </source>
</evidence>
<dbReference type="Pfam" id="PF05680">
    <property type="entry name" value="ATP-synt_E"/>
    <property type="match status" value="1"/>
</dbReference>
<dbReference type="GO" id="GO:0015986">
    <property type="term" value="P:proton motive force-driven ATP synthesis"/>
    <property type="evidence" value="ECO:0007669"/>
    <property type="project" value="InterPro"/>
</dbReference>
<accession>A0A6G1HXF2</accession>
<dbReference type="InterPro" id="IPR008386">
    <property type="entry name" value="ATP_synth_F0_esu_mt"/>
</dbReference>
<evidence type="ECO:0000256" key="4">
    <source>
        <dbReference type="ARBA" id="ARBA00022547"/>
    </source>
</evidence>
<comment type="subunit">
    <text evidence="11">F-type ATPases have 2 components, CF(1) - the catalytic core - and CF(0) - the membrane proton channel. CF(1) and CF(0) have multiple subunits.</text>
</comment>
<gene>
    <name evidence="13" type="ORF">EJ06DRAFT_530488</name>
</gene>
<reference evidence="13" key="1">
    <citation type="journal article" date="2020" name="Stud. Mycol.">
        <title>101 Dothideomycetes genomes: a test case for predicting lifestyles and emergence of pathogens.</title>
        <authorList>
            <person name="Haridas S."/>
            <person name="Albert R."/>
            <person name="Binder M."/>
            <person name="Bloem J."/>
            <person name="Labutti K."/>
            <person name="Salamov A."/>
            <person name="Andreopoulos B."/>
            <person name="Baker S."/>
            <person name="Barry K."/>
            <person name="Bills G."/>
            <person name="Bluhm B."/>
            <person name="Cannon C."/>
            <person name="Castanera R."/>
            <person name="Culley D."/>
            <person name="Daum C."/>
            <person name="Ezra D."/>
            <person name="Gonzalez J."/>
            <person name="Henrissat B."/>
            <person name="Kuo A."/>
            <person name="Liang C."/>
            <person name="Lipzen A."/>
            <person name="Lutzoni F."/>
            <person name="Magnuson J."/>
            <person name="Mondo S."/>
            <person name="Nolan M."/>
            <person name="Ohm R."/>
            <person name="Pangilinan J."/>
            <person name="Park H.-J."/>
            <person name="Ramirez L."/>
            <person name="Alfaro M."/>
            <person name="Sun H."/>
            <person name="Tritt A."/>
            <person name="Yoshinaga Y."/>
            <person name="Zwiers L.-H."/>
            <person name="Turgeon B."/>
            <person name="Goodwin S."/>
            <person name="Spatafora J."/>
            <person name="Crous P."/>
            <person name="Grigoriev I."/>
        </authorList>
    </citation>
    <scope>NUCLEOTIDE SEQUENCE</scope>
    <source>
        <strain evidence="13">CBS 262.69</strain>
    </source>
</reference>
<evidence type="ECO:0000256" key="7">
    <source>
        <dbReference type="ARBA" id="ARBA00023065"/>
    </source>
</evidence>
<evidence type="ECO:0000256" key="11">
    <source>
        <dbReference type="RuleBase" id="RU367005"/>
    </source>
</evidence>
<dbReference type="AlphaFoldDB" id="A0A6G1HXF2"/>
<dbReference type="GO" id="GO:0005743">
    <property type="term" value="C:mitochondrial inner membrane"/>
    <property type="evidence" value="ECO:0007669"/>
    <property type="project" value="UniProtKB-SubCell"/>
</dbReference>
<evidence type="ECO:0000256" key="2">
    <source>
        <dbReference type="ARBA" id="ARBA00007333"/>
    </source>
</evidence>
<evidence type="ECO:0000313" key="14">
    <source>
        <dbReference type="Proteomes" id="UP000799640"/>
    </source>
</evidence>
<comment type="subcellular location">
    <subcellularLocation>
        <location evidence="1 11">Mitochondrion inner membrane</location>
    </subcellularLocation>
</comment>
<keyword evidence="4 11" id="KW-0138">CF(0)</keyword>
<evidence type="ECO:0000256" key="5">
    <source>
        <dbReference type="ARBA" id="ARBA00022781"/>
    </source>
</evidence>
<comment type="similarity">
    <text evidence="2 11">Belongs to the ATPase e subunit family.</text>
</comment>
<keyword evidence="10 11" id="KW-0066">ATP synthesis</keyword>
<keyword evidence="5 11" id="KW-0375">Hydrogen ion transport</keyword>
<sequence>MASTSLNVLRWSALGVGVFYGAYHQSKISARDRAVAAKAAYENKARLISQAKAEYTKKTQPAHAQASGSTGSGFDFTKQSSGPDFDLEAFLHLK</sequence>
<dbReference type="GO" id="GO:0015078">
    <property type="term" value="F:proton transmembrane transporter activity"/>
    <property type="evidence" value="ECO:0007669"/>
    <property type="project" value="InterPro"/>
</dbReference>
<feature type="region of interest" description="Disordered" evidence="12">
    <location>
        <begin position="57"/>
        <end position="83"/>
    </location>
</feature>
<comment type="function">
    <text evidence="11">Subunit e, of the mitochondrial membrane ATP synthase complex (F(1)F(0) ATP synthase or Complex V) that produces ATP from ADP in the presence of a proton gradient across the membrane which is generated by electron transport complexes of the respiratory chain. ATP synthase complex consist of a soluble F(1) head domain - the catalytic core - and a membrane F(1) domain - the membrane proton channel. These two domains are linked by a central stalk rotating inside the F(1) region and a stationary peripheral stalk. During catalysis, ATP synthesis in the catalytic domain of F(1) is coupled via a rotary mechanism of the central stalk subunits to proton translocation. In vivo, can only synthesize ATP although its ATP hydrolase activity can be activated artificially in vitro. Part of the complex F(0) domain.</text>
</comment>
<evidence type="ECO:0000256" key="1">
    <source>
        <dbReference type="ARBA" id="ARBA00004273"/>
    </source>
</evidence>
<dbReference type="OrthoDB" id="2125027at2759"/>
<dbReference type="EMBL" id="ML996695">
    <property type="protein sequence ID" value="KAF2400517.1"/>
    <property type="molecule type" value="Genomic_DNA"/>
</dbReference>
<evidence type="ECO:0000256" key="9">
    <source>
        <dbReference type="ARBA" id="ARBA00023136"/>
    </source>
</evidence>
<protein>
    <recommendedName>
        <fullName evidence="11">ATP synthase F(0) complex subunit e, mitochondrial</fullName>
    </recommendedName>
</protein>
<keyword evidence="6 11" id="KW-0999">Mitochondrion inner membrane</keyword>
<dbReference type="Proteomes" id="UP000799640">
    <property type="component" value="Unassembled WGS sequence"/>
</dbReference>
<evidence type="ECO:0000256" key="10">
    <source>
        <dbReference type="ARBA" id="ARBA00023310"/>
    </source>
</evidence>
<keyword evidence="3 11" id="KW-0813">Transport</keyword>
<dbReference type="GO" id="GO:0045259">
    <property type="term" value="C:proton-transporting ATP synthase complex"/>
    <property type="evidence" value="ECO:0007669"/>
    <property type="project" value="UniProtKB-UniRule"/>
</dbReference>
<evidence type="ECO:0000256" key="3">
    <source>
        <dbReference type="ARBA" id="ARBA00022448"/>
    </source>
</evidence>
<evidence type="ECO:0000256" key="12">
    <source>
        <dbReference type="SAM" id="MobiDB-lite"/>
    </source>
</evidence>
<evidence type="ECO:0000313" key="13">
    <source>
        <dbReference type="EMBL" id="KAF2400517.1"/>
    </source>
</evidence>